<feature type="signal peptide" evidence="1">
    <location>
        <begin position="1"/>
        <end position="20"/>
    </location>
</feature>
<dbReference type="KEGG" id="rul:UC8_47280"/>
<name>A0A5B9QZU5_9BACT</name>
<dbReference type="AlphaFoldDB" id="A0A5B9QZU5"/>
<organism evidence="2 3">
    <name type="scientific">Roseimaritima ulvae</name>
    <dbReference type="NCBI Taxonomy" id="980254"/>
    <lineage>
        <taxon>Bacteria</taxon>
        <taxon>Pseudomonadati</taxon>
        <taxon>Planctomycetota</taxon>
        <taxon>Planctomycetia</taxon>
        <taxon>Pirellulales</taxon>
        <taxon>Pirellulaceae</taxon>
        <taxon>Roseimaritima</taxon>
    </lineage>
</organism>
<keyword evidence="3" id="KW-1185">Reference proteome</keyword>
<reference evidence="2 3" key="1">
    <citation type="submission" date="2019-08" db="EMBL/GenBank/DDBJ databases">
        <title>Deep-cultivation of Planctomycetes and their phenomic and genomic characterization uncovers novel biology.</title>
        <authorList>
            <person name="Wiegand S."/>
            <person name="Jogler M."/>
            <person name="Boedeker C."/>
            <person name="Pinto D."/>
            <person name="Vollmers J."/>
            <person name="Rivas-Marin E."/>
            <person name="Kohn T."/>
            <person name="Peeters S.H."/>
            <person name="Heuer A."/>
            <person name="Rast P."/>
            <person name="Oberbeckmann S."/>
            <person name="Bunk B."/>
            <person name="Jeske O."/>
            <person name="Meyerdierks A."/>
            <person name="Storesund J.E."/>
            <person name="Kallscheuer N."/>
            <person name="Luecker S."/>
            <person name="Lage O.M."/>
            <person name="Pohl T."/>
            <person name="Merkel B.J."/>
            <person name="Hornburger P."/>
            <person name="Mueller R.-W."/>
            <person name="Bruemmer F."/>
            <person name="Labrenz M."/>
            <person name="Spormann A.M."/>
            <person name="Op den Camp H."/>
            <person name="Overmann J."/>
            <person name="Amann R."/>
            <person name="Jetten M.S.M."/>
            <person name="Mascher T."/>
            <person name="Medema M.H."/>
            <person name="Devos D.P."/>
            <person name="Kaster A.-K."/>
            <person name="Ovreas L."/>
            <person name="Rohde M."/>
            <person name="Galperin M.Y."/>
            <person name="Jogler C."/>
        </authorList>
    </citation>
    <scope>NUCLEOTIDE SEQUENCE [LARGE SCALE GENOMIC DNA]</scope>
    <source>
        <strain evidence="2 3">UC8</strain>
    </source>
</reference>
<dbReference type="OrthoDB" id="289783at2"/>
<gene>
    <name evidence="2" type="ORF">UC8_47280</name>
</gene>
<dbReference type="PROSITE" id="PS51257">
    <property type="entry name" value="PROKAR_LIPOPROTEIN"/>
    <property type="match status" value="1"/>
</dbReference>
<feature type="chain" id="PRO_5022734008" description="Carboxypeptidase regulatory-like domain-containing protein" evidence="1">
    <location>
        <begin position="21"/>
        <end position="134"/>
    </location>
</feature>
<evidence type="ECO:0000256" key="1">
    <source>
        <dbReference type="SAM" id="SignalP"/>
    </source>
</evidence>
<dbReference type="RefSeq" id="WP_068137684.1">
    <property type="nucleotide sequence ID" value="NZ_CP042914.1"/>
</dbReference>
<dbReference type="EMBL" id="CP042914">
    <property type="protein sequence ID" value="QEG42686.1"/>
    <property type="molecule type" value="Genomic_DNA"/>
</dbReference>
<evidence type="ECO:0000313" key="2">
    <source>
        <dbReference type="EMBL" id="QEG42686.1"/>
    </source>
</evidence>
<sequence precursor="true">MVRFISAALLLAGLPLLVGCGNDSGLYEVEGTVTHNGQPVPKLLVVFRPDDLTTGAESMGETDEQGNFVMKVGRTEGVFPGPHTVYVDDPAALQGGSSSDDPGYQEVVKKYSADASDYRITIDGDTYDLELKLD</sequence>
<evidence type="ECO:0000313" key="3">
    <source>
        <dbReference type="Proteomes" id="UP000325286"/>
    </source>
</evidence>
<protein>
    <recommendedName>
        <fullName evidence="4">Carboxypeptidase regulatory-like domain-containing protein</fullName>
    </recommendedName>
</protein>
<accession>A0A5B9QZU5</accession>
<keyword evidence="1" id="KW-0732">Signal</keyword>
<evidence type="ECO:0008006" key="4">
    <source>
        <dbReference type="Google" id="ProtNLM"/>
    </source>
</evidence>
<proteinExistence type="predicted"/>
<dbReference type="Proteomes" id="UP000325286">
    <property type="component" value="Chromosome"/>
</dbReference>